<evidence type="ECO:0000256" key="3">
    <source>
        <dbReference type="ARBA" id="ARBA00023163"/>
    </source>
</evidence>
<dbReference type="PROSITE" id="PS50995">
    <property type="entry name" value="HTH_MARR_2"/>
    <property type="match status" value="1"/>
</dbReference>
<dbReference type="PANTHER" id="PTHR42756">
    <property type="entry name" value="TRANSCRIPTIONAL REGULATOR, MARR"/>
    <property type="match status" value="1"/>
</dbReference>
<comment type="caution">
    <text evidence="5">The sequence shown here is derived from an EMBL/GenBank/DDBJ whole genome shotgun (WGS) entry which is preliminary data.</text>
</comment>
<keyword evidence="1" id="KW-0805">Transcription regulation</keyword>
<dbReference type="PANTHER" id="PTHR42756:SF1">
    <property type="entry name" value="TRANSCRIPTIONAL REPRESSOR OF EMRAB OPERON"/>
    <property type="match status" value="1"/>
</dbReference>
<dbReference type="SUPFAM" id="SSF46785">
    <property type="entry name" value="Winged helix' DNA-binding domain"/>
    <property type="match status" value="1"/>
</dbReference>
<dbReference type="EMBL" id="PVTK01000001">
    <property type="protein sequence ID" value="PRY66550.1"/>
    <property type="molecule type" value="Genomic_DNA"/>
</dbReference>
<reference evidence="5 6" key="1">
    <citation type="submission" date="2018-03" db="EMBL/GenBank/DDBJ databases">
        <title>Genomic Encyclopedia of Type Strains, Phase III (KMG-III): the genomes of soil and plant-associated and newly described type strains.</title>
        <authorList>
            <person name="Whitman W."/>
        </authorList>
    </citation>
    <scope>NUCLEOTIDE SEQUENCE [LARGE SCALE GENOMIC DNA]</scope>
    <source>
        <strain evidence="5 6">CGMCC 1.12152</strain>
    </source>
</reference>
<evidence type="ECO:0000259" key="4">
    <source>
        <dbReference type="PROSITE" id="PS50995"/>
    </source>
</evidence>
<proteinExistence type="predicted"/>
<dbReference type="InterPro" id="IPR000835">
    <property type="entry name" value="HTH_MarR-typ"/>
</dbReference>
<evidence type="ECO:0000256" key="2">
    <source>
        <dbReference type="ARBA" id="ARBA00023125"/>
    </source>
</evidence>
<dbReference type="InterPro" id="IPR036390">
    <property type="entry name" value="WH_DNA-bd_sf"/>
</dbReference>
<dbReference type="PRINTS" id="PR00598">
    <property type="entry name" value="HTHMARR"/>
</dbReference>
<sequence length="165" mass="18359">MSMAVMDHVDRILTQWQRQRPDLNVAPMGTLGRLKRLNHVLMRAMEKTWAEYGLNDSSFDVLATLRREGPPYALSPSDLMASTMVTSGTMTHRLQQLEKAGLIERVKNPADGRGFLISLSDKGFALIDEAVAAHVETQKVLVSSLSEEQRSQLDALLKQLLANLS</sequence>
<organism evidence="5 6">
    <name type="scientific">Vreelandella songnenensis</name>
    <dbReference type="NCBI Taxonomy" id="1176243"/>
    <lineage>
        <taxon>Bacteria</taxon>
        <taxon>Pseudomonadati</taxon>
        <taxon>Pseudomonadota</taxon>
        <taxon>Gammaproteobacteria</taxon>
        <taxon>Oceanospirillales</taxon>
        <taxon>Halomonadaceae</taxon>
        <taxon>Vreelandella</taxon>
    </lineage>
</organism>
<dbReference type="InterPro" id="IPR011991">
    <property type="entry name" value="ArsR-like_HTH"/>
</dbReference>
<keyword evidence="3" id="KW-0804">Transcription</keyword>
<name>A0A2T0V8N7_9GAMM</name>
<dbReference type="AlphaFoldDB" id="A0A2T0V8N7"/>
<protein>
    <submittedName>
        <fullName evidence="5">MarR family transcriptional regulator</fullName>
    </submittedName>
</protein>
<dbReference type="InterPro" id="IPR036388">
    <property type="entry name" value="WH-like_DNA-bd_sf"/>
</dbReference>
<keyword evidence="2" id="KW-0238">DNA-binding</keyword>
<evidence type="ECO:0000256" key="1">
    <source>
        <dbReference type="ARBA" id="ARBA00023015"/>
    </source>
</evidence>
<dbReference type="SMART" id="SM00347">
    <property type="entry name" value="HTH_MARR"/>
    <property type="match status" value="1"/>
</dbReference>
<evidence type="ECO:0000313" key="6">
    <source>
        <dbReference type="Proteomes" id="UP000237647"/>
    </source>
</evidence>
<keyword evidence="6" id="KW-1185">Reference proteome</keyword>
<dbReference type="Pfam" id="PF12802">
    <property type="entry name" value="MarR_2"/>
    <property type="match status" value="1"/>
</dbReference>
<dbReference type="GO" id="GO:0003677">
    <property type="term" value="F:DNA binding"/>
    <property type="evidence" value="ECO:0007669"/>
    <property type="project" value="UniProtKB-KW"/>
</dbReference>
<accession>A0A2T0V8N7</accession>
<dbReference type="CDD" id="cd00090">
    <property type="entry name" value="HTH_ARSR"/>
    <property type="match status" value="1"/>
</dbReference>
<feature type="domain" description="HTH marR-type" evidence="4">
    <location>
        <begin position="27"/>
        <end position="162"/>
    </location>
</feature>
<dbReference type="Gene3D" id="1.10.10.10">
    <property type="entry name" value="Winged helix-like DNA-binding domain superfamily/Winged helix DNA-binding domain"/>
    <property type="match status" value="1"/>
</dbReference>
<dbReference type="Proteomes" id="UP000237647">
    <property type="component" value="Unassembled WGS sequence"/>
</dbReference>
<dbReference type="RefSeq" id="WP_340162373.1">
    <property type="nucleotide sequence ID" value="NZ_PVTK01000001.1"/>
</dbReference>
<dbReference type="GO" id="GO:0003700">
    <property type="term" value="F:DNA-binding transcription factor activity"/>
    <property type="evidence" value="ECO:0007669"/>
    <property type="project" value="InterPro"/>
</dbReference>
<evidence type="ECO:0000313" key="5">
    <source>
        <dbReference type="EMBL" id="PRY66550.1"/>
    </source>
</evidence>
<gene>
    <name evidence="5" type="ORF">B0H98_101544</name>
</gene>